<keyword evidence="1" id="KW-1133">Transmembrane helix</keyword>
<proteinExistence type="predicted"/>
<dbReference type="InterPro" id="IPR012902">
    <property type="entry name" value="N_methyl_site"/>
</dbReference>
<dbReference type="RefSeq" id="WP_154517768.1">
    <property type="nucleotide sequence ID" value="NZ_VUMT01000004.1"/>
</dbReference>
<organism evidence="2 3">
    <name type="scientific">Velocimicrobium porci</name>
    <dbReference type="NCBI Taxonomy" id="2606634"/>
    <lineage>
        <taxon>Bacteria</taxon>
        <taxon>Bacillati</taxon>
        <taxon>Bacillota</taxon>
        <taxon>Clostridia</taxon>
        <taxon>Lachnospirales</taxon>
        <taxon>Lachnospiraceae</taxon>
        <taxon>Velocimicrobium</taxon>
    </lineage>
</organism>
<dbReference type="Gene3D" id="3.30.700.10">
    <property type="entry name" value="Glycoprotein, Type 4 Pilin"/>
    <property type="match status" value="1"/>
</dbReference>
<sequence>MENKEQQKKKHLGNKGFSLVELIVVMAIMAILVGIVGAQVIPYIEKSKESKDYQVMGGFCSAAVSAYTELAEEAPDKDTTIMVWGNKQEGENAEFKKAFIEKVQALTYNSLADFKKKMKSEKGKTVENFEVTISKSNKQITVTPVKGEKKVEAFDAMVGEL</sequence>
<evidence type="ECO:0000256" key="1">
    <source>
        <dbReference type="SAM" id="Phobius"/>
    </source>
</evidence>
<keyword evidence="3" id="KW-1185">Reference proteome</keyword>
<dbReference type="PROSITE" id="PS00409">
    <property type="entry name" value="PROKAR_NTER_METHYL"/>
    <property type="match status" value="1"/>
</dbReference>
<dbReference type="NCBIfam" id="TIGR02532">
    <property type="entry name" value="IV_pilin_GFxxxE"/>
    <property type="match status" value="1"/>
</dbReference>
<evidence type="ECO:0000313" key="2">
    <source>
        <dbReference type="EMBL" id="MSS63106.1"/>
    </source>
</evidence>
<comment type="caution">
    <text evidence="2">The sequence shown here is derived from an EMBL/GenBank/DDBJ whole genome shotgun (WGS) entry which is preliminary data.</text>
</comment>
<dbReference type="Pfam" id="PF07963">
    <property type="entry name" value="N_methyl"/>
    <property type="match status" value="1"/>
</dbReference>
<dbReference type="Proteomes" id="UP000482209">
    <property type="component" value="Unassembled WGS sequence"/>
</dbReference>
<dbReference type="AlphaFoldDB" id="A0A6L5XW98"/>
<gene>
    <name evidence="2" type="ORF">FYJ58_04335</name>
</gene>
<feature type="transmembrane region" description="Helical" evidence="1">
    <location>
        <begin position="20"/>
        <end position="44"/>
    </location>
</feature>
<protein>
    <submittedName>
        <fullName evidence="2">Type II secretion system protein</fullName>
    </submittedName>
</protein>
<evidence type="ECO:0000313" key="3">
    <source>
        <dbReference type="Proteomes" id="UP000482209"/>
    </source>
</evidence>
<accession>A0A6L5XW98</accession>
<dbReference type="EMBL" id="VUMT01000004">
    <property type="protein sequence ID" value="MSS63106.1"/>
    <property type="molecule type" value="Genomic_DNA"/>
</dbReference>
<reference evidence="2 3" key="1">
    <citation type="submission" date="2019-08" db="EMBL/GenBank/DDBJ databases">
        <title>In-depth cultivation of the pig gut microbiome towards novel bacterial diversity and tailored functional studies.</title>
        <authorList>
            <person name="Wylensek D."/>
            <person name="Hitch T.C.A."/>
            <person name="Clavel T."/>
        </authorList>
    </citation>
    <scope>NUCLEOTIDE SEQUENCE [LARGE SCALE GENOMIC DNA]</scope>
    <source>
        <strain evidence="2 3">WCA-693-APC-MOT-I</strain>
    </source>
</reference>
<name>A0A6L5XW98_9FIRM</name>
<dbReference type="SUPFAM" id="SSF54523">
    <property type="entry name" value="Pili subunits"/>
    <property type="match status" value="1"/>
</dbReference>
<keyword evidence="1" id="KW-0472">Membrane</keyword>
<keyword evidence="1" id="KW-0812">Transmembrane</keyword>
<dbReference type="InterPro" id="IPR045584">
    <property type="entry name" value="Pilin-like"/>
</dbReference>